<proteinExistence type="predicted"/>
<organism evidence="1 2">
    <name type="scientific">Flavobacterium branchiophilum</name>
    <dbReference type="NCBI Taxonomy" id="55197"/>
    <lineage>
        <taxon>Bacteria</taxon>
        <taxon>Pseudomonadati</taxon>
        <taxon>Bacteroidota</taxon>
        <taxon>Flavobacteriia</taxon>
        <taxon>Flavobacteriales</taxon>
        <taxon>Flavobacteriaceae</taxon>
        <taxon>Flavobacterium</taxon>
    </lineage>
</organism>
<dbReference type="AlphaFoldDB" id="A0A2H3KE43"/>
<gene>
    <name evidence="1" type="ORF">B0A77_02540</name>
</gene>
<dbReference type="RefSeq" id="WP_223302261.1">
    <property type="nucleotide sequence ID" value="NZ_PCMW01000016.1"/>
</dbReference>
<accession>A0A2H3KE43</accession>
<evidence type="ECO:0000313" key="1">
    <source>
        <dbReference type="EMBL" id="PDS26385.1"/>
    </source>
</evidence>
<dbReference type="EMBL" id="PCMW01000016">
    <property type="protein sequence ID" value="PDS26385.1"/>
    <property type="molecule type" value="Genomic_DNA"/>
</dbReference>
<name>A0A2H3KE43_9FLAO</name>
<dbReference type="Proteomes" id="UP000220828">
    <property type="component" value="Unassembled WGS sequence"/>
</dbReference>
<comment type="caution">
    <text evidence="1">The sequence shown here is derived from an EMBL/GenBank/DDBJ whole genome shotgun (WGS) entry which is preliminary data.</text>
</comment>
<protein>
    <submittedName>
        <fullName evidence="1">Uncharacterized protein</fullName>
    </submittedName>
</protein>
<reference evidence="1 2" key="1">
    <citation type="submission" date="2017-09" db="EMBL/GenBank/DDBJ databases">
        <title>Whole genomes of Flavobacteriaceae.</title>
        <authorList>
            <person name="Stine C."/>
            <person name="Li C."/>
            <person name="Tadesse D."/>
        </authorList>
    </citation>
    <scope>NUCLEOTIDE SEQUENCE [LARGE SCALE GENOMIC DNA]</scope>
    <source>
        <strain evidence="1 2">ATCC 35036</strain>
    </source>
</reference>
<evidence type="ECO:0000313" key="2">
    <source>
        <dbReference type="Proteomes" id="UP000220828"/>
    </source>
</evidence>
<sequence>MQRYEPGGSKGIFCSHKRATSGSSFCGVQKTLLNRGLETESWMSYIDIIISNRFGIKKAVQHI</sequence>
<feature type="non-terminal residue" evidence="1">
    <location>
        <position position="1"/>
    </location>
</feature>